<sequence length="78" mass="8745">MVLQGSQCNRGSPFQSVCVNVLQSALVPGSIFNNTPKPRRSSWLFFFFLIYWRVPGRRCGYHSNDTISAPNDAGLCAY</sequence>
<evidence type="ECO:0000313" key="1">
    <source>
        <dbReference type="EMBL" id="OCL02683.1"/>
    </source>
</evidence>
<gene>
    <name evidence="1" type="ORF">AOQ84DRAFT_172698</name>
</gene>
<evidence type="ECO:0000313" key="2">
    <source>
        <dbReference type="Proteomes" id="UP000250140"/>
    </source>
</evidence>
<accession>A0A8E2EQV5</accession>
<protein>
    <submittedName>
        <fullName evidence="1">Uncharacterized protein</fullName>
    </submittedName>
</protein>
<name>A0A8E2EQV5_9PEZI</name>
<dbReference type="AlphaFoldDB" id="A0A8E2EQV5"/>
<dbReference type="EMBL" id="KV750906">
    <property type="protein sequence ID" value="OCL02683.1"/>
    <property type="molecule type" value="Genomic_DNA"/>
</dbReference>
<organism evidence="1 2">
    <name type="scientific">Glonium stellatum</name>
    <dbReference type="NCBI Taxonomy" id="574774"/>
    <lineage>
        <taxon>Eukaryota</taxon>
        <taxon>Fungi</taxon>
        <taxon>Dikarya</taxon>
        <taxon>Ascomycota</taxon>
        <taxon>Pezizomycotina</taxon>
        <taxon>Dothideomycetes</taxon>
        <taxon>Pleosporomycetidae</taxon>
        <taxon>Gloniales</taxon>
        <taxon>Gloniaceae</taxon>
        <taxon>Glonium</taxon>
    </lineage>
</organism>
<reference evidence="1 2" key="1">
    <citation type="journal article" date="2016" name="Nat. Commun.">
        <title>Ectomycorrhizal ecology is imprinted in the genome of the dominant symbiotic fungus Cenococcum geophilum.</title>
        <authorList>
            <consortium name="DOE Joint Genome Institute"/>
            <person name="Peter M."/>
            <person name="Kohler A."/>
            <person name="Ohm R.A."/>
            <person name="Kuo A."/>
            <person name="Krutzmann J."/>
            <person name="Morin E."/>
            <person name="Arend M."/>
            <person name="Barry K.W."/>
            <person name="Binder M."/>
            <person name="Choi C."/>
            <person name="Clum A."/>
            <person name="Copeland A."/>
            <person name="Grisel N."/>
            <person name="Haridas S."/>
            <person name="Kipfer T."/>
            <person name="LaButti K."/>
            <person name="Lindquist E."/>
            <person name="Lipzen A."/>
            <person name="Maire R."/>
            <person name="Meier B."/>
            <person name="Mihaltcheva S."/>
            <person name="Molinier V."/>
            <person name="Murat C."/>
            <person name="Poggeler S."/>
            <person name="Quandt C.A."/>
            <person name="Sperisen C."/>
            <person name="Tritt A."/>
            <person name="Tisserant E."/>
            <person name="Crous P.W."/>
            <person name="Henrissat B."/>
            <person name="Nehls U."/>
            <person name="Egli S."/>
            <person name="Spatafora J.W."/>
            <person name="Grigoriev I.V."/>
            <person name="Martin F.M."/>
        </authorList>
    </citation>
    <scope>NUCLEOTIDE SEQUENCE [LARGE SCALE GENOMIC DNA]</scope>
    <source>
        <strain evidence="1 2">CBS 207.34</strain>
    </source>
</reference>
<keyword evidence="2" id="KW-1185">Reference proteome</keyword>
<dbReference type="Proteomes" id="UP000250140">
    <property type="component" value="Unassembled WGS sequence"/>
</dbReference>
<proteinExistence type="predicted"/>